<evidence type="ECO:0000313" key="1">
    <source>
        <dbReference type="EMBL" id="KAH9324685.1"/>
    </source>
</evidence>
<protein>
    <recommendedName>
        <fullName evidence="3">Lachrymatory factor synthase</fullName>
    </recommendedName>
</protein>
<reference evidence="1 2" key="1">
    <citation type="journal article" date="2021" name="Nat. Plants">
        <title>The Taxus genome provides insights into paclitaxel biosynthesis.</title>
        <authorList>
            <person name="Xiong X."/>
            <person name="Gou J."/>
            <person name="Liao Q."/>
            <person name="Li Y."/>
            <person name="Zhou Q."/>
            <person name="Bi G."/>
            <person name="Li C."/>
            <person name="Du R."/>
            <person name="Wang X."/>
            <person name="Sun T."/>
            <person name="Guo L."/>
            <person name="Liang H."/>
            <person name="Lu P."/>
            <person name="Wu Y."/>
            <person name="Zhang Z."/>
            <person name="Ro D.K."/>
            <person name="Shang Y."/>
            <person name="Huang S."/>
            <person name="Yan J."/>
        </authorList>
    </citation>
    <scope>NUCLEOTIDE SEQUENCE [LARGE SCALE GENOMIC DNA]</scope>
    <source>
        <strain evidence="1">Ta-2019</strain>
    </source>
</reference>
<dbReference type="InterPro" id="IPR053249">
    <property type="entry name" value="LFS"/>
</dbReference>
<dbReference type="InterPro" id="IPR023393">
    <property type="entry name" value="START-like_dom_sf"/>
</dbReference>
<evidence type="ECO:0000313" key="2">
    <source>
        <dbReference type="Proteomes" id="UP000824469"/>
    </source>
</evidence>
<organism evidence="1 2">
    <name type="scientific">Taxus chinensis</name>
    <name type="common">Chinese yew</name>
    <name type="synonym">Taxus wallichiana var. chinensis</name>
    <dbReference type="NCBI Taxonomy" id="29808"/>
    <lineage>
        <taxon>Eukaryota</taxon>
        <taxon>Viridiplantae</taxon>
        <taxon>Streptophyta</taxon>
        <taxon>Embryophyta</taxon>
        <taxon>Tracheophyta</taxon>
        <taxon>Spermatophyta</taxon>
        <taxon>Pinopsida</taxon>
        <taxon>Pinidae</taxon>
        <taxon>Conifers II</taxon>
        <taxon>Cupressales</taxon>
        <taxon>Taxaceae</taxon>
        <taxon>Taxus</taxon>
    </lineage>
</organism>
<dbReference type="CDD" id="cd07821">
    <property type="entry name" value="PYR_PYL_RCAR_like"/>
    <property type="match status" value="1"/>
</dbReference>
<dbReference type="OMA" id="CEDSIID"/>
<dbReference type="PANTHER" id="PTHR33789:SF5">
    <property type="entry name" value="BET V I_MAJOR LATEX PROTEIN DOMAIN-CONTAINING PROTEIN"/>
    <property type="match status" value="1"/>
</dbReference>
<dbReference type="SUPFAM" id="SSF55961">
    <property type="entry name" value="Bet v1-like"/>
    <property type="match status" value="1"/>
</dbReference>
<name>A0AA38GMS9_TAXCH</name>
<keyword evidence="2" id="KW-1185">Reference proteome</keyword>
<comment type="caution">
    <text evidence="1">The sequence shown here is derived from an EMBL/GenBank/DDBJ whole genome shotgun (WGS) entry which is preliminary data.</text>
</comment>
<accession>A0AA38GMS9</accession>
<dbReference type="PANTHER" id="PTHR33789">
    <property type="entry name" value="LACHRYMATORY-FACTOR SYNTHASE"/>
    <property type="match status" value="1"/>
</dbReference>
<dbReference type="Proteomes" id="UP000824469">
    <property type="component" value="Unassembled WGS sequence"/>
</dbReference>
<sequence length="204" mass="23244">FVHEGLWESVQNSQPYESGAFKIVLKTSKMNSLISPKWHGSIQGIVEAPLNLVWEMISQSNKLSKWMPMVEQCKSVEGKDGEFGYVREVIGDMFPQPDGSKSWIKEKLSQMDPRNHTYTYIMESSNVGLEGYTNTIQLLKFGEGTTLVLWCFEVNPLMGSSQESITDYLGFLYKSSIRKLDMVVQSIIDDKDDIHFQVVAKEED</sequence>
<dbReference type="EMBL" id="JAHRHJ020000002">
    <property type="protein sequence ID" value="KAH9324685.1"/>
    <property type="molecule type" value="Genomic_DNA"/>
</dbReference>
<feature type="non-terminal residue" evidence="1">
    <location>
        <position position="1"/>
    </location>
</feature>
<dbReference type="Pfam" id="PF10604">
    <property type="entry name" value="Polyketide_cyc2"/>
    <property type="match status" value="1"/>
</dbReference>
<dbReference type="InterPro" id="IPR019587">
    <property type="entry name" value="Polyketide_cyclase/dehydratase"/>
</dbReference>
<dbReference type="Gene3D" id="3.30.530.20">
    <property type="match status" value="1"/>
</dbReference>
<gene>
    <name evidence="1" type="ORF">KI387_004863</name>
</gene>
<evidence type="ECO:0008006" key="3">
    <source>
        <dbReference type="Google" id="ProtNLM"/>
    </source>
</evidence>
<dbReference type="AlphaFoldDB" id="A0AA38GMS9"/>
<proteinExistence type="predicted"/>